<keyword evidence="2" id="KW-1185">Reference proteome</keyword>
<proteinExistence type="predicted"/>
<organism evidence="1 2">
    <name type="scientific">Hevea brasiliensis</name>
    <name type="common">Para rubber tree</name>
    <name type="synonym">Siphonia brasiliensis</name>
    <dbReference type="NCBI Taxonomy" id="3981"/>
    <lineage>
        <taxon>Eukaryota</taxon>
        <taxon>Viridiplantae</taxon>
        <taxon>Streptophyta</taxon>
        <taxon>Embryophyta</taxon>
        <taxon>Tracheophyta</taxon>
        <taxon>Spermatophyta</taxon>
        <taxon>Magnoliopsida</taxon>
        <taxon>eudicotyledons</taxon>
        <taxon>Gunneridae</taxon>
        <taxon>Pentapetalae</taxon>
        <taxon>rosids</taxon>
        <taxon>fabids</taxon>
        <taxon>Malpighiales</taxon>
        <taxon>Euphorbiaceae</taxon>
        <taxon>Crotonoideae</taxon>
        <taxon>Micrandreae</taxon>
        <taxon>Hevea</taxon>
    </lineage>
</organism>
<dbReference type="AlphaFoldDB" id="A0A6A6K120"/>
<gene>
    <name evidence="1" type="ORF">GH714_044096</name>
</gene>
<reference evidence="1 2" key="1">
    <citation type="journal article" date="2020" name="Mol. Plant">
        <title>The Chromosome-Based Rubber Tree Genome Provides New Insights into Spurge Genome Evolution and Rubber Biosynthesis.</title>
        <authorList>
            <person name="Liu J."/>
            <person name="Shi C."/>
            <person name="Shi C.C."/>
            <person name="Li W."/>
            <person name="Zhang Q.J."/>
            <person name="Zhang Y."/>
            <person name="Li K."/>
            <person name="Lu H.F."/>
            <person name="Shi C."/>
            <person name="Zhu S.T."/>
            <person name="Xiao Z.Y."/>
            <person name="Nan H."/>
            <person name="Yue Y."/>
            <person name="Zhu X.G."/>
            <person name="Wu Y."/>
            <person name="Hong X.N."/>
            <person name="Fan G.Y."/>
            <person name="Tong Y."/>
            <person name="Zhang D."/>
            <person name="Mao C.L."/>
            <person name="Liu Y.L."/>
            <person name="Hao S.J."/>
            <person name="Liu W.Q."/>
            <person name="Lv M.Q."/>
            <person name="Zhang H.B."/>
            <person name="Liu Y."/>
            <person name="Hu-Tang G.R."/>
            <person name="Wang J.P."/>
            <person name="Wang J.H."/>
            <person name="Sun Y.H."/>
            <person name="Ni S.B."/>
            <person name="Chen W.B."/>
            <person name="Zhang X.C."/>
            <person name="Jiao Y.N."/>
            <person name="Eichler E.E."/>
            <person name="Li G.H."/>
            <person name="Liu X."/>
            <person name="Gao L.Z."/>
        </authorList>
    </citation>
    <scope>NUCLEOTIDE SEQUENCE [LARGE SCALE GENOMIC DNA]</scope>
    <source>
        <strain evidence="2">cv. GT1</strain>
        <tissue evidence="1">Leaf</tissue>
    </source>
</reference>
<name>A0A6A6K120_HEVBR</name>
<evidence type="ECO:0000313" key="1">
    <source>
        <dbReference type="EMBL" id="KAF2282490.1"/>
    </source>
</evidence>
<dbReference type="EMBL" id="JAAGAX010000191">
    <property type="protein sequence ID" value="KAF2282490.1"/>
    <property type="molecule type" value="Genomic_DNA"/>
</dbReference>
<sequence length="295" mass="31446">MKWVLTHDSNGMKVGDVYEGKELPLWLVGKVKESQGKTMEVATPKDDGDDKKQAQIVPLNSSGGYVPLASGSVLIEVSPFDSGDYWIPVSANNYYGVAVRLRITKNQLPVGVASLHISIWRSGVTPLATQMLTTSYTERANKTGVLFTASRRVTDVAGGSNLDSVMITSGKQVIFNQRIIGYTGKGVIASIYRAATVTGGTASDINNPNDVAPQAPTVQVRTGVTATDVGSLTVAATYSEGNASNQGQGNSQARLGETVIMAPNTTYLLRITSLDTAAQNINAYISWFEDNTYLS</sequence>
<dbReference type="Proteomes" id="UP000467840">
    <property type="component" value="Unassembled WGS sequence"/>
</dbReference>
<evidence type="ECO:0000313" key="2">
    <source>
        <dbReference type="Proteomes" id="UP000467840"/>
    </source>
</evidence>
<accession>A0A6A6K120</accession>
<comment type="caution">
    <text evidence="1">The sequence shown here is derived from an EMBL/GenBank/DDBJ whole genome shotgun (WGS) entry which is preliminary data.</text>
</comment>
<protein>
    <submittedName>
        <fullName evidence="1">Uncharacterized protein</fullName>
    </submittedName>
</protein>